<evidence type="ECO:0000256" key="6">
    <source>
        <dbReference type="ARBA" id="ARBA00030169"/>
    </source>
</evidence>
<feature type="binding site" evidence="7">
    <location>
        <position position="118"/>
    </location>
    <ligand>
        <name>Mg(2+)</name>
        <dbReference type="ChEBI" id="CHEBI:18420"/>
    </ligand>
</feature>
<keyword evidence="8" id="KW-0808">Transferase</keyword>
<organism evidence="8 9">
    <name type="scientific">Pseudomonas silesiensis</name>
    <dbReference type="NCBI Taxonomy" id="1853130"/>
    <lineage>
        <taxon>Bacteria</taxon>
        <taxon>Pseudomonadati</taxon>
        <taxon>Pseudomonadota</taxon>
        <taxon>Gammaproteobacteria</taxon>
        <taxon>Pseudomonadales</taxon>
        <taxon>Pseudomonadaceae</taxon>
        <taxon>Pseudomonas</taxon>
    </lineage>
</organism>
<accession>A0A191Z2W6</accession>
<evidence type="ECO:0000256" key="2">
    <source>
        <dbReference type="ARBA" id="ARBA00016549"/>
    </source>
</evidence>
<proteinExistence type="predicted"/>
<dbReference type="AlphaFoldDB" id="A0A191Z2W6"/>
<evidence type="ECO:0000313" key="9">
    <source>
        <dbReference type="Proteomes" id="UP000078354"/>
    </source>
</evidence>
<protein>
    <recommendedName>
        <fullName evidence="2">Putative 4-hydroxy-4-methyl-2-oxoglutarate aldolase</fullName>
    </recommendedName>
    <alternativeName>
        <fullName evidence="5">Regulator of ribonuclease activity homolog</fullName>
    </alternativeName>
    <alternativeName>
        <fullName evidence="6">RraA-like protein</fullName>
    </alternativeName>
</protein>
<dbReference type="SUPFAM" id="SSF89562">
    <property type="entry name" value="RraA-like"/>
    <property type="match status" value="1"/>
</dbReference>
<keyword evidence="9" id="KW-1185">Reference proteome</keyword>
<dbReference type="PANTHER" id="PTHR33254:SF4">
    <property type="entry name" value="4-HYDROXY-4-METHYL-2-OXOGLUTARATE ALDOLASE 3-RELATED"/>
    <property type="match status" value="1"/>
</dbReference>
<evidence type="ECO:0000313" key="8">
    <source>
        <dbReference type="EMBL" id="ANJ59301.1"/>
    </source>
</evidence>
<dbReference type="InterPro" id="IPR036704">
    <property type="entry name" value="RraA/RraA-like_sf"/>
</dbReference>
<dbReference type="GO" id="GO:0032259">
    <property type="term" value="P:methylation"/>
    <property type="evidence" value="ECO:0007669"/>
    <property type="project" value="UniProtKB-KW"/>
</dbReference>
<gene>
    <name evidence="8" type="ORF">PMA3_09175</name>
</gene>
<evidence type="ECO:0000256" key="7">
    <source>
        <dbReference type="PIRSR" id="PIRSR605493-1"/>
    </source>
</evidence>
<dbReference type="PANTHER" id="PTHR33254">
    <property type="entry name" value="4-HYDROXY-4-METHYL-2-OXOGLUTARATE ALDOLASE 3-RELATED"/>
    <property type="match status" value="1"/>
</dbReference>
<evidence type="ECO:0000256" key="4">
    <source>
        <dbReference type="ARBA" id="ARBA00023239"/>
    </source>
</evidence>
<evidence type="ECO:0000256" key="3">
    <source>
        <dbReference type="ARBA" id="ARBA00022723"/>
    </source>
</evidence>
<keyword evidence="7" id="KW-0460">Magnesium</keyword>
<dbReference type="EMBL" id="CP014870">
    <property type="protein sequence ID" value="ANJ59301.1"/>
    <property type="molecule type" value="Genomic_DNA"/>
</dbReference>
<dbReference type="CDD" id="cd16841">
    <property type="entry name" value="RraA_family"/>
    <property type="match status" value="1"/>
</dbReference>
<dbReference type="GO" id="GO:0046872">
    <property type="term" value="F:metal ion binding"/>
    <property type="evidence" value="ECO:0007669"/>
    <property type="project" value="UniProtKB-KW"/>
</dbReference>
<dbReference type="KEGG" id="psil:PMA3_09175"/>
<sequence>MPMSYQINPRQPVVSQELLAAYRSIPSSTLGHFSDRGFLRGIKPLFNDIRMLGQVITVKVFPPDGSILREALLLSEPGDVLVIECVGDEECGCWGELRTLAGLIKGLAGVVVSGAVTDVSALRRHGLPVFCRDVSAYTTRGIGAQGEVNHTITVGGVRVQPGDLAIGDDDGVFILDPGQAVELLPELLVKEETDQKRRDELLQRLHARPAYIGAIAVCPWPL</sequence>
<dbReference type="STRING" id="1853130.PMA3_09175"/>
<evidence type="ECO:0000256" key="5">
    <source>
        <dbReference type="ARBA" id="ARBA00029596"/>
    </source>
</evidence>
<dbReference type="InterPro" id="IPR005493">
    <property type="entry name" value="RraA/RraA-like"/>
</dbReference>
<dbReference type="GO" id="GO:0008168">
    <property type="term" value="F:methyltransferase activity"/>
    <property type="evidence" value="ECO:0007669"/>
    <property type="project" value="UniProtKB-KW"/>
</dbReference>
<dbReference type="Gene3D" id="3.50.30.40">
    <property type="entry name" value="Ribonuclease E inhibitor RraA/RraA-like"/>
    <property type="match status" value="1"/>
</dbReference>
<dbReference type="GO" id="GO:0016829">
    <property type="term" value="F:lyase activity"/>
    <property type="evidence" value="ECO:0007669"/>
    <property type="project" value="UniProtKB-KW"/>
</dbReference>
<name>A0A191Z2W6_9PSED</name>
<keyword evidence="3 7" id="KW-0479">Metal-binding</keyword>
<comment type="cofactor">
    <cofactor evidence="7">
        <name>Mg(2+)</name>
        <dbReference type="ChEBI" id="CHEBI:18420"/>
    </cofactor>
</comment>
<keyword evidence="4" id="KW-0456">Lyase</keyword>
<reference evidence="8 9" key="1">
    <citation type="journal article" date="2018" name="Syst. Appl. Microbiol.">
        <title>Pseudomonas silesiensis sp. nov. strain A3T isolated from a biological pesticide sewage treatment plant and analysis of the complete genome sequence.</title>
        <authorList>
            <person name="Kaminski M.A."/>
            <person name="Furmanczyk E.M."/>
            <person name="Sobczak A."/>
            <person name="Dziembowski A."/>
            <person name="Lipinski L."/>
        </authorList>
    </citation>
    <scope>NUCLEOTIDE SEQUENCE [LARGE SCALE GENOMIC DNA]</scope>
    <source>
        <strain evidence="8 9">A3</strain>
    </source>
</reference>
<comment type="cofactor">
    <cofactor evidence="1">
        <name>a divalent metal cation</name>
        <dbReference type="ChEBI" id="CHEBI:60240"/>
    </cofactor>
</comment>
<evidence type="ECO:0000256" key="1">
    <source>
        <dbReference type="ARBA" id="ARBA00001968"/>
    </source>
</evidence>
<dbReference type="Pfam" id="PF03737">
    <property type="entry name" value="RraA-like"/>
    <property type="match status" value="1"/>
</dbReference>
<dbReference type="Proteomes" id="UP000078354">
    <property type="component" value="Chromosome"/>
</dbReference>
<keyword evidence="8" id="KW-0489">Methyltransferase</keyword>